<evidence type="ECO:0000256" key="1">
    <source>
        <dbReference type="ARBA" id="ARBA00001947"/>
    </source>
</evidence>
<dbReference type="AlphaFoldDB" id="Q9HQ42"/>
<evidence type="ECO:0000259" key="6">
    <source>
        <dbReference type="SMART" id="SM00849"/>
    </source>
</evidence>
<evidence type="ECO:0000256" key="3">
    <source>
        <dbReference type="ARBA" id="ARBA00022723"/>
    </source>
</evidence>
<dbReference type="InterPro" id="IPR001279">
    <property type="entry name" value="Metallo-B-lactamas"/>
</dbReference>
<feature type="domain" description="Metallo-beta-lactamase" evidence="6">
    <location>
        <begin position="75"/>
        <end position="289"/>
    </location>
</feature>
<dbReference type="PIR" id="G84288">
    <property type="entry name" value="G84288"/>
</dbReference>
<keyword evidence="4" id="KW-0378">Hydrolase</keyword>
<dbReference type="SUPFAM" id="SSF56281">
    <property type="entry name" value="Metallo-hydrolase/oxidoreductase"/>
    <property type="match status" value="1"/>
</dbReference>
<keyword evidence="8" id="KW-1185">Reference proteome</keyword>
<protein>
    <recommendedName>
        <fullName evidence="6">Metallo-beta-lactamase domain-containing protein</fullName>
    </recommendedName>
</protein>
<keyword evidence="5" id="KW-0862">Zinc</keyword>
<dbReference type="Pfam" id="PF00753">
    <property type="entry name" value="Lactamase_B"/>
    <property type="match status" value="1"/>
</dbReference>
<dbReference type="HOGENOM" id="CLU_030571_3_2_2"/>
<dbReference type="InterPro" id="IPR051013">
    <property type="entry name" value="MBL_superfamily_lactonases"/>
</dbReference>
<dbReference type="EMBL" id="AE004437">
    <property type="protein sequence ID" value="AAG19675.1"/>
    <property type="molecule type" value="Genomic_DNA"/>
</dbReference>
<keyword evidence="3" id="KW-0479">Metal-binding</keyword>
<dbReference type="OrthoDB" id="7773at2157"/>
<dbReference type="InParanoid" id="Q9HQ42"/>
<dbReference type="GO" id="GO:0016787">
    <property type="term" value="F:hydrolase activity"/>
    <property type="evidence" value="ECO:0007669"/>
    <property type="project" value="UniProtKB-KW"/>
</dbReference>
<comment type="cofactor">
    <cofactor evidence="1">
        <name>Zn(2+)</name>
        <dbReference type="ChEBI" id="CHEBI:29105"/>
    </cofactor>
</comment>
<dbReference type="KEGG" id="hal:VNG_1340C"/>
<dbReference type="PATRIC" id="fig|64091.14.peg.1023"/>
<accession>Q9HQ42</accession>
<dbReference type="CDD" id="cd07729">
    <property type="entry name" value="AHL_lactonase_MBL-fold"/>
    <property type="match status" value="1"/>
</dbReference>
<proteinExistence type="inferred from homology"/>
<organism evidence="7 8">
    <name type="scientific">Halobacterium salinarum (strain ATCC 700922 / JCM 11081 / NRC-1)</name>
    <name type="common">Halobacterium halobium</name>
    <dbReference type="NCBI Taxonomy" id="64091"/>
    <lineage>
        <taxon>Archaea</taxon>
        <taxon>Methanobacteriati</taxon>
        <taxon>Methanobacteriota</taxon>
        <taxon>Stenosarchaea group</taxon>
        <taxon>Halobacteria</taxon>
        <taxon>Halobacteriales</taxon>
        <taxon>Halobacteriaceae</taxon>
        <taxon>Halobacterium</taxon>
        <taxon>Halobacterium salinarum NRC-34001</taxon>
    </lineage>
</organism>
<dbReference type="STRING" id="64091.VNG_1340C"/>
<comment type="similarity">
    <text evidence="2">Belongs to the metallo-beta-lactamase superfamily.</text>
</comment>
<dbReference type="Proteomes" id="UP000000554">
    <property type="component" value="Chromosome"/>
</dbReference>
<evidence type="ECO:0000256" key="2">
    <source>
        <dbReference type="ARBA" id="ARBA00007749"/>
    </source>
</evidence>
<dbReference type="SMART" id="SM00849">
    <property type="entry name" value="Lactamase_B"/>
    <property type="match status" value="1"/>
</dbReference>
<sequence>MVVASPPPRINLCQRLTTTGRFPRPNFGAATSPPGVDVHYLDRGTITADRAYMIDSSTMATVADPDPEHALVECPVYNLLIDHPKGTVLWDTGSHPDAGDGYWPTPLFEAFHHEDADEHTLPAALADAGTAISDIDAVVASHLHLDHAGGLRHFAGTDTPIYVHERELGYAYRSAATDTGSIAYHSPDFDRALNWRVVAVDRGRRQLYPGLDLLHLPGHTPGLLGLYLEPEDGAAPAIVAGDEAYQRENYEDGVPMATSLLSSLADWRESRRRVRDLARRTTADVFCGHDTRDAARLAARF</sequence>
<dbReference type="InterPro" id="IPR036866">
    <property type="entry name" value="RibonucZ/Hydroxyglut_hydro"/>
</dbReference>
<evidence type="ECO:0000256" key="4">
    <source>
        <dbReference type="ARBA" id="ARBA00022801"/>
    </source>
</evidence>
<dbReference type="PaxDb" id="64091-VNG_1340C"/>
<evidence type="ECO:0000256" key="5">
    <source>
        <dbReference type="ARBA" id="ARBA00022833"/>
    </source>
</evidence>
<evidence type="ECO:0000313" key="7">
    <source>
        <dbReference type="EMBL" id="AAG19675.1"/>
    </source>
</evidence>
<dbReference type="PANTHER" id="PTHR42978:SF2">
    <property type="entry name" value="102 KBASES UNSTABLE REGION: FROM 1 TO 119443"/>
    <property type="match status" value="1"/>
</dbReference>
<reference evidence="7 8" key="1">
    <citation type="journal article" date="2000" name="Proc. Natl. Acad. Sci. U.S.A.">
        <title>Genome sequence of Halobacterium species NRC-1.</title>
        <authorList>
            <person name="Ng W.V."/>
            <person name="Kennedy S.P."/>
            <person name="Mahairas G.G."/>
            <person name="Berquist B."/>
            <person name="Pan M."/>
            <person name="Shukla H.D."/>
            <person name="Lasky S.R."/>
            <person name="Baliga N.S."/>
            <person name="Thorsson V."/>
            <person name="Sbrogna J."/>
            <person name="Swartzell S."/>
            <person name="Weir D."/>
            <person name="Hall J."/>
            <person name="Dahl T.A."/>
            <person name="Welti R."/>
            <person name="Goo Y.A."/>
            <person name="Leithauser B."/>
            <person name="Keller K."/>
            <person name="Cruz R."/>
            <person name="Danson M.J."/>
            <person name="Hough D.W."/>
            <person name="Maddocks D.G."/>
            <person name="Jablonski P.E."/>
            <person name="Krebs M.P."/>
            <person name="Angevine C.M."/>
            <person name="Dale H."/>
            <person name="Isenbarger T.A."/>
            <person name="Peck R.F."/>
            <person name="Pohlschroder M."/>
            <person name="Spudich J.L."/>
            <person name="Jung K.W."/>
            <person name="Alam M."/>
            <person name="Freitas T."/>
            <person name="Hou S."/>
            <person name="Daniels C.J."/>
            <person name="Dennis P.P."/>
            <person name="Omer A.D."/>
            <person name="Ebhardt H."/>
            <person name="Lowe T.M."/>
            <person name="Liang P."/>
            <person name="Riley M."/>
            <person name="Hood L."/>
            <person name="DasSarma S."/>
        </authorList>
    </citation>
    <scope>NUCLEOTIDE SEQUENCE [LARGE SCALE GENOMIC DNA]</scope>
    <source>
        <strain evidence="8">ATCC 700922 / JCM 11081 / NRC-1</strain>
    </source>
</reference>
<evidence type="ECO:0000313" key="8">
    <source>
        <dbReference type="Proteomes" id="UP000000554"/>
    </source>
</evidence>
<gene>
    <name evidence="7" type="ordered locus">VNG_1340C</name>
</gene>
<dbReference type="Gene3D" id="3.60.15.10">
    <property type="entry name" value="Ribonuclease Z/Hydroxyacylglutathione hydrolase-like"/>
    <property type="match status" value="1"/>
</dbReference>
<dbReference type="GO" id="GO:0046872">
    <property type="term" value="F:metal ion binding"/>
    <property type="evidence" value="ECO:0007669"/>
    <property type="project" value="UniProtKB-KW"/>
</dbReference>
<dbReference type="PANTHER" id="PTHR42978">
    <property type="entry name" value="QUORUM-QUENCHING LACTONASE YTNP-RELATED-RELATED"/>
    <property type="match status" value="1"/>
</dbReference>
<name>Q9HQ42_HALSA</name>